<feature type="region of interest" description="Disordered" evidence="1">
    <location>
        <begin position="327"/>
        <end position="353"/>
    </location>
</feature>
<name>A0AA97GWN1_9ACTN</name>
<proteinExistence type="predicted"/>
<protein>
    <recommendedName>
        <fullName evidence="3">PE-PPE domain-containing protein</fullName>
    </recommendedName>
</protein>
<dbReference type="InterPro" id="IPR013228">
    <property type="entry name" value="PE-PPE_C"/>
</dbReference>
<evidence type="ECO:0000256" key="1">
    <source>
        <dbReference type="SAM" id="MobiDB-lite"/>
    </source>
</evidence>
<dbReference type="SUPFAM" id="SSF53474">
    <property type="entry name" value="alpha/beta-Hydrolases"/>
    <property type="match status" value="1"/>
</dbReference>
<feature type="domain" description="PE-PPE" evidence="3">
    <location>
        <begin position="98"/>
        <end position="325"/>
    </location>
</feature>
<dbReference type="Pfam" id="PF08237">
    <property type="entry name" value="PE-PPE"/>
    <property type="match status" value="1"/>
</dbReference>
<sequence>MKSPIHLILTGALGTAASLAALTATSAVACAATTVLVIPGTGTKDPAPVPGYLEHSIQYYVSPTGACEADGCVTKPVPYIAEFGPLPFEGWGGPLGTQLDDSVASGISSAKSVYEDTDSMDSRVVFGYSQGATVASELKRELAAKPGGVPENVSFVAIANPSRPNGGIFQRLAPLKWTGPAFGATFGRSSPTRTSANVNTTDIALQYDGVTDFPTYPTNVLATANAMAGFMYSHGTYLSPKDDDTPTATPLGYHPHEVADAVRAAKSSCTADTHCQVSGDTRYITLPAPILPLALPLIEHGPSSAMRPLVDFASPIARTAIETGYTRDDYARPTPLSLDSSNAPTPQESLAASVTEGLHAAITGTGDASRYLDKRANQNENSPTPADDETAGTVPQNAQEDVVTTVRSAVDELIGIPRTK</sequence>
<feature type="chain" id="PRO_5041646866" description="PE-PPE domain-containing protein" evidence="2">
    <location>
        <begin position="32"/>
        <end position="420"/>
    </location>
</feature>
<dbReference type="AlphaFoldDB" id="A0AA97GWN1"/>
<dbReference type="EMBL" id="CP128986">
    <property type="protein sequence ID" value="WOC14020.1"/>
    <property type="molecule type" value="Genomic_DNA"/>
</dbReference>
<dbReference type="Gene3D" id="3.40.50.1820">
    <property type="entry name" value="alpha/beta hydrolase"/>
    <property type="match status" value="1"/>
</dbReference>
<evidence type="ECO:0000256" key="2">
    <source>
        <dbReference type="SAM" id="SignalP"/>
    </source>
</evidence>
<feature type="region of interest" description="Disordered" evidence="1">
    <location>
        <begin position="376"/>
        <end position="403"/>
    </location>
</feature>
<feature type="signal peptide" evidence="2">
    <location>
        <begin position="1"/>
        <end position="31"/>
    </location>
</feature>
<evidence type="ECO:0000259" key="3">
    <source>
        <dbReference type="Pfam" id="PF08237"/>
    </source>
</evidence>
<feature type="compositionally biased region" description="Polar residues" evidence="1">
    <location>
        <begin position="337"/>
        <end position="352"/>
    </location>
</feature>
<organism evidence="4">
    <name type="scientific">Gordonia sp. MP11Mi</name>
    <dbReference type="NCBI Taxonomy" id="3022769"/>
    <lineage>
        <taxon>Bacteria</taxon>
        <taxon>Bacillati</taxon>
        <taxon>Actinomycetota</taxon>
        <taxon>Actinomycetes</taxon>
        <taxon>Mycobacteriales</taxon>
        <taxon>Gordoniaceae</taxon>
        <taxon>Gordonia</taxon>
    </lineage>
</organism>
<dbReference type="InterPro" id="IPR029058">
    <property type="entry name" value="AB_hydrolase_fold"/>
</dbReference>
<gene>
    <name evidence="4" type="ORF">MP11Mi_31320</name>
</gene>
<reference evidence="4" key="1">
    <citation type="submission" date="2023-06" db="EMBL/GenBank/DDBJ databases">
        <title>Gordonia sp. nov. and Pseudochrobactrum sp. nov., two species isolated from the burying beetle Nicrophorus vespilloides.</title>
        <authorList>
            <person name="Poehlein A."/>
            <person name="Guzman J."/>
            <person name="Daniel R."/>
            <person name="Vilcinskas A."/>
        </authorList>
    </citation>
    <scope>NUCLEOTIDE SEQUENCE</scope>
    <source>
        <strain evidence="4">MP11Mi</strain>
    </source>
</reference>
<keyword evidence="2" id="KW-0732">Signal</keyword>
<evidence type="ECO:0000313" key="4">
    <source>
        <dbReference type="EMBL" id="WOC14020.1"/>
    </source>
</evidence>
<dbReference type="RefSeq" id="WP_420712802.1">
    <property type="nucleotide sequence ID" value="NZ_CP128986.1"/>
</dbReference>
<accession>A0AA97GWN1</accession>